<keyword evidence="4" id="KW-0963">Cytoplasm</keyword>
<dbReference type="GO" id="GO:0052689">
    <property type="term" value="F:carboxylic ester hydrolase activity"/>
    <property type="evidence" value="ECO:0007669"/>
    <property type="project" value="TreeGrafter"/>
</dbReference>
<evidence type="ECO:0000256" key="7">
    <source>
        <dbReference type="ARBA" id="ARBA00047409"/>
    </source>
</evidence>
<comment type="function">
    <text evidence="8">Palmitoyl thioesterase that catalyzes depalmitoylation of CGAS and KCNMA1. Acts as a regulator of innate immunity by mediating depalmitoylation of CGAS, thereby preventing CGAS homodimerization and cyclic GMP-AMP synthase activity. Does not exhibit phospholipase nor triacylglycerol lipase activity, able to hydrolyze only short chain substrates due to its shallow active site.</text>
</comment>
<evidence type="ECO:0000256" key="9">
    <source>
        <dbReference type="ARBA" id="ARBA00073902"/>
    </source>
</evidence>
<dbReference type="PANTHER" id="PTHR10655">
    <property type="entry name" value="LYSOPHOSPHOLIPASE-RELATED"/>
    <property type="match status" value="1"/>
</dbReference>
<dbReference type="GO" id="GO:0008474">
    <property type="term" value="F:palmitoyl-(protein) hydrolase activity"/>
    <property type="evidence" value="ECO:0007669"/>
    <property type="project" value="UniProtKB-EC"/>
</dbReference>
<dbReference type="Pfam" id="PF02230">
    <property type="entry name" value="Abhydrolase_2"/>
    <property type="match status" value="1"/>
</dbReference>
<sequence length="232" mass="25861">MAALSQLQRLVVPQTGRHTASIIFLHGSGDTGQGIRAWVKDVLSKDLIFPHIRVIYPTAPLRPYTPMNGALSTVWFDRTKIVNNCPEHLTSIDLMCQLLDGLVGEEVKAGIPKERIIIGGFSMGGCMAMHLAYRFHQQVAGVFALSSFLNNNSVVYQAVQNAKTSMPELFQCHGKTDPLVLYEWGTETCSNLQSLGVKTTFNSFPNLYHELCKAELEQLKSWILQKLPNDKQ</sequence>
<evidence type="ECO:0000256" key="4">
    <source>
        <dbReference type="ARBA" id="ARBA00022490"/>
    </source>
</evidence>
<dbReference type="EMBL" id="JW875930">
    <property type="protein sequence ID" value="AFP08447.1"/>
    <property type="molecule type" value="mRNA"/>
</dbReference>
<evidence type="ECO:0000313" key="11">
    <source>
        <dbReference type="EMBL" id="AFP08447.1"/>
    </source>
</evidence>
<dbReference type="EC" id="3.1.2.22" evidence="3"/>
<comment type="catalytic activity">
    <reaction evidence="7">
        <text>S-hexadecanoyl-L-cysteinyl-[protein] + H2O = L-cysteinyl-[protein] + hexadecanoate + H(+)</text>
        <dbReference type="Rhea" id="RHEA:19233"/>
        <dbReference type="Rhea" id="RHEA-COMP:10131"/>
        <dbReference type="Rhea" id="RHEA-COMP:11032"/>
        <dbReference type="ChEBI" id="CHEBI:7896"/>
        <dbReference type="ChEBI" id="CHEBI:15377"/>
        <dbReference type="ChEBI" id="CHEBI:15378"/>
        <dbReference type="ChEBI" id="CHEBI:29950"/>
        <dbReference type="ChEBI" id="CHEBI:74151"/>
        <dbReference type="EC" id="3.1.2.22"/>
    </reaction>
    <physiologicalReaction direction="left-to-right" evidence="7">
        <dbReference type="Rhea" id="RHEA:19234"/>
    </physiologicalReaction>
</comment>
<comment type="subcellular location">
    <subcellularLocation>
        <location evidence="1">Cytoplasm</location>
        <location evidence="1">Cytosol</location>
    </subcellularLocation>
</comment>
<name>V9L8X7_CALMI</name>
<evidence type="ECO:0000259" key="10">
    <source>
        <dbReference type="Pfam" id="PF02230"/>
    </source>
</evidence>
<evidence type="ECO:0000256" key="1">
    <source>
        <dbReference type="ARBA" id="ARBA00004514"/>
    </source>
</evidence>
<dbReference type="InterPro" id="IPR029058">
    <property type="entry name" value="AB_hydrolase_fold"/>
</dbReference>
<dbReference type="Gene3D" id="3.40.50.1820">
    <property type="entry name" value="alpha/beta hydrolase"/>
    <property type="match status" value="1"/>
</dbReference>
<evidence type="ECO:0000256" key="3">
    <source>
        <dbReference type="ARBA" id="ARBA00012423"/>
    </source>
</evidence>
<evidence type="ECO:0000256" key="8">
    <source>
        <dbReference type="ARBA" id="ARBA00057451"/>
    </source>
</evidence>
<reference evidence="11" key="1">
    <citation type="journal article" date="2014" name="Nature">
        <title>Elephant shark genome provides unique insights into gnathostome evolution.</title>
        <authorList>
            <consortium name="International Elephant Shark Genome Sequencing Consortium"/>
            <person name="Venkatesh B."/>
            <person name="Lee A.P."/>
            <person name="Ravi V."/>
            <person name="Maurya A.K."/>
            <person name="Lian M.M."/>
            <person name="Swann J.B."/>
            <person name="Ohta Y."/>
            <person name="Flajnik M.F."/>
            <person name="Sutoh Y."/>
            <person name="Kasahara M."/>
            <person name="Hoon S."/>
            <person name="Gangu V."/>
            <person name="Roy S.W."/>
            <person name="Irimia M."/>
            <person name="Korzh V."/>
            <person name="Kondrychyn I."/>
            <person name="Lim Z.W."/>
            <person name="Tay B.H."/>
            <person name="Tohari S."/>
            <person name="Kong K.W."/>
            <person name="Ho S."/>
            <person name="Lorente-Galdos B."/>
            <person name="Quilez J."/>
            <person name="Marques-Bonet T."/>
            <person name="Raney B.J."/>
            <person name="Ingham P.W."/>
            <person name="Tay A."/>
            <person name="Hillier L.W."/>
            <person name="Minx P."/>
            <person name="Boehm T."/>
            <person name="Wilson R.K."/>
            <person name="Brenner S."/>
            <person name="Warren W.C."/>
        </authorList>
    </citation>
    <scope>NUCLEOTIDE SEQUENCE</scope>
    <source>
        <tissue evidence="11">Liver</tissue>
    </source>
</reference>
<dbReference type="AlphaFoldDB" id="V9L8X7"/>
<organism evidence="11">
    <name type="scientific">Callorhinchus milii</name>
    <name type="common">Ghost shark</name>
    <dbReference type="NCBI Taxonomy" id="7868"/>
    <lineage>
        <taxon>Eukaryota</taxon>
        <taxon>Metazoa</taxon>
        <taxon>Chordata</taxon>
        <taxon>Craniata</taxon>
        <taxon>Vertebrata</taxon>
        <taxon>Chondrichthyes</taxon>
        <taxon>Holocephali</taxon>
        <taxon>Chimaeriformes</taxon>
        <taxon>Callorhinchidae</taxon>
        <taxon>Callorhinchus</taxon>
    </lineage>
</organism>
<keyword evidence="6" id="KW-0007">Acetylation</keyword>
<proteinExistence type="evidence at transcript level"/>
<evidence type="ECO:0000256" key="6">
    <source>
        <dbReference type="ARBA" id="ARBA00022990"/>
    </source>
</evidence>
<accession>V9L8X7</accession>
<keyword evidence="5" id="KW-0378">Hydrolase</keyword>
<evidence type="ECO:0000256" key="5">
    <source>
        <dbReference type="ARBA" id="ARBA00022801"/>
    </source>
</evidence>
<dbReference type="GO" id="GO:0005829">
    <property type="term" value="C:cytosol"/>
    <property type="evidence" value="ECO:0007669"/>
    <property type="project" value="UniProtKB-SubCell"/>
</dbReference>
<comment type="similarity">
    <text evidence="2">Belongs to the AB hydrolase superfamily. AB hydrolase 2 family.</text>
</comment>
<dbReference type="SUPFAM" id="SSF53474">
    <property type="entry name" value="alpha/beta-Hydrolases"/>
    <property type="match status" value="1"/>
</dbReference>
<evidence type="ECO:0000256" key="2">
    <source>
        <dbReference type="ARBA" id="ARBA00006499"/>
    </source>
</evidence>
<dbReference type="PANTHER" id="PTHR10655:SF17">
    <property type="entry name" value="LYSOPHOSPHOLIPASE-LIKE PROTEIN 1"/>
    <property type="match status" value="1"/>
</dbReference>
<dbReference type="InterPro" id="IPR050565">
    <property type="entry name" value="LYPA1-2/EST-like"/>
</dbReference>
<protein>
    <recommendedName>
        <fullName evidence="9">Lysophospholipase-like protein 1</fullName>
        <ecNumber evidence="3">3.1.2.22</ecNumber>
    </recommendedName>
</protein>
<feature type="domain" description="Phospholipase/carboxylesterase/thioesterase" evidence="10">
    <location>
        <begin position="11"/>
        <end position="223"/>
    </location>
</feature>
<dbReference type="InterPro" id="IPR003140">
    <property type="entry name" value="PLipase/COase/thioEstase"/>
</dbReference>
<dbReference type="FunFam" id="3.40.50.1820:FF:000139">
    <property type="entry name" value="lysophospholipase-like protein 1"/>
    <property type="match status" value="1"/>
</dbReference>